<feature type="transmembrane region" description="Helical" evidence="2">
    <location>
        <begin position="169"/>
        <end position="186"/>
    </location>
</feature>
<dbReference type="AlphaFoldDB" id="A0A2H1KI02"/>
<keyword evidence="2" id="KW-0472">Membrane</keyword>
<keyword evidence="2" id="KW-0812">Transmembrane</keyword>
<evidence type="ECO:0000313" key="4">
    <source>
        <dbReference type="Proteomes" id="UP000234433"/>
    </source>
</evidence>
<feature type="transmembrane region" description="Helical" evidence="2">
    <location>
        <begin position="44"/>
        <end position="65"/>
    </location>
</feature>
<dbReference type="OrthoDB" id="1550602at2"/>
<reference evidence="3 4" key="1">
    <citation type="submission" date="2017-03" db="EMBL/GenBank/DDBJ databases">
        <authorList>
            <person name="Afonso C.L."/>
            <person name="Miller P.J."/>
            <person name="Scott M.A."/>
            <person name="Spackman E."/>
            <person name="Goraichik I."/>
            <person name="Dimitrov K.M."/>
            <person name="Suarez D.L."/>
            <person name="Swayne D.E."/>
        </authorList>
    </citation>
    <scope>NUCLEOTIDE SEQUENCE [LARGE SCALE GENOMIC DNA]</scope>
    <source>
        <strain evidence="3 4">CNRZ 918</strain>
    </source>
</reference>
<feature type="transmembrane region" description="Helical" evidence="2">
    <location>
        <begin position="86"/>
        <end position="111"/>
    </location>
</feature>
<feature type="transmembrane region" description="Helical" evidence="2">
    <location>
        <begin position="131"/>
        <end position="157"/>
    </location>
</feature>
<organism evidence="3 4">
    <name type="scientific">Brevibacterium antiquum CNRZ 918</name>
    <dbReference type="NCBI Taxonomy" id="1255637"/>
    <lineage>
        <taxon>Bacteria</taxon>
        <taxon>Bacillati</taxon>
        <taxon>Actinomycetota</taxon>
        <taxon>Actinomycetes</taxon>
        <taxon>Micrococcales</taxon>
        <taxon>Brevibacteriaceae</taxon>
        <taxon>Brevibacterium</taxon>
    </lineage>
</organism>
<feature type="transmembrane region" description="Helical" evidence="2">
    <location>
        <begin position="231"/>
        <end position="249"/>
    </location>
</feature>
<dbReference type="EMBL" id="FXZD01000008">
    <property type="protein sequence ID" value="SMX99224.1"/>
    <property type="molecule type" value="Genomic_DNA"/>
</dbReference>
<dbReference type="Proteomes" id="UP000234433">
    <property type="component" value="Unassembled WGS sequence"/>
</dbReference>
<name>A0A2H1KI02_9MICO</name>
<feature type="region of interest" description="Disordered" evidence="1">
    <location>
        <begin position="323"/>
        <end position="343"/>
    </location>
</feature>
<proteinExistence type="predicted"/>
<protein>
    <recommendedName>
        <fullName evidence="5">DoxX protein</fullName>
    </recommendedName>
</protein>
<dbReference type="RefSeq" id="WP_101620475.1">
    <property type="nucleotide sequence ID" value="NZ_FXZD01000008.1"/>
</dbReference>
<evidence type="ECO:0000313" key="3">
    <source>
        <dbReference type="EMBL" id="SMX99224.1"/>
    </source>
</evidence>
<feature type="transmembrane region" description="Helical" evidence="2">
    <location>
        <begin position="304"/>
        <end position="320"/>
    </location>
</feature>
<evidence type="ECO:0000256" key="2">
    <source>
        <dbReference type="SAM" id="Phobius"/>
    </source>
</evidence>
<evidence type="ECO:0000256" key="1">
    <source>
        <dbReference type="SAM" id="MobiDB-lite"/>
    </source>
</evidence>
<accession>A0A2H1KI02</accession>
<keyword evidence="2" id="KW-1133">Transmembrane helix</keyword>
<gene>
    <name evidence="3" type="ORF">BANT918_02407</name>
</gene>
<sequence>MLTVVRRAVVALVGGVLIAAGSVTPAVAHQQWFVADPQDYPVDGAALLRPGVLLGVVVAVVVTLLGRAAASRLSVPELSAFKPARLLAVLAPWAPRILALHVGLSLIVLSFSGAVLSPTFRAPDRWEALLLVPQIIVGVMLIAGVFVRIAAVAIVLAATGITVASGWESVASTAVLVGSAVFLFVLPPRATEGSRGALDARTLSRAGLALKLGAGVSLIGLAISEKLANPDMAQAMLVQVPVLNVLAPLGVTPESFALIAGGVELALGLLLISGALPQLIALVTAVPFTATLALFGTAELIGHLPVYGVLLTLLILGSRADSSRALSGSPQIPSPGAAKKAVT</sequence>
<evidence type="ECO:0008006" key="5">
    <source>
        <dbReference type="Google" id="ProtNLM"/>
    </source>
</evidence>